<gene>
    <name evidence="2" type="ORF">BDV95DRAFT_222773</name>
</gene>
<keyword evidence="1" id="KW-1133">Transmembrane helix</keyword>
<evidence type="ECO:0008006" key="4">
    <source>
        <dbReference type="Google" id="ProtNLM"/>
    </source>
</evidence>
<feature type="transmembrane region" description="Helical" evidence="1">
    <location>
        <begin position="56"/>
        <end position="78"/>
    </location>
</feature>
<feature type="transmembrane region" description="Helical" evidence="1">
    <location>
        <begin position="12"/>
        <end position="36"/>
    </location>
</feature>
<protein>
    <recommendedName>
        <fullName evidence="4">Transmembrane protein</fullName>
    </recommendedName>
</protein>
<comment type="caution">
    <text evidence="2">The sequence shown here is derived from an EMBL/GenBank/DDBJ whole genome shotgun (WGS) entry which is preliminary data.</text>
</comment>
<evidence type="ECO:0000256" key="1">
    <source>
        <dbReference type="SAM" id="Phobius"/>
    </source>
</evidence>
<keyword evidence="3" id="KW-1185">Reference proteome</keyword>
<dbReference type="Proteomes" id="UP000481861">
    <property type="component" value="Unassembled WGS sequence"/>
</dbReference>
<dbReference type="EMBL" id="JAADJZ010000003">
    <property type="protein sequence ID" value="KAF2876330.1"/>
    <property type="molecule type" value="Genomic_DNA"/>
</dbReference>
<proteinExistence type="predicted"/>
<keyword evidence="1" id="KW-0812">Transmembrane</keyword>
<organism evidence="2 3">
    <name type="scientific">Massariosphaeria phaeospora</name>
    <dbReference type="NCBI Taxonomy" id="100035"/>
    <lineage>
        <taxon>Eukaryota</taxon>
        <taxon>Fungi</taxon>
        <taxon>Dikarya</taxon>
        <taxon>Ascomycota</taxon>
        <taxon>Pezizomycotina</taxon>
        <taxon>Dothideomycetes</taxon>
        <taxon>Pleosporomycetidae</taxon>
        <taxon>Pleosporales</taxon>
        <taxon>Pleosporales incertae sedis</taxon>
        <taxon>Massariosphaeria</taxon>
    </lineage>
</organism>
<name>A0A7C8IK99_9PLEO</name>
<evidence type="ECO:0000313" key="2">
    <source>
        <dbReference type="EMBL" id="KAF2876330.1"/>
    </source>
</evidence>
<keyword evidence="1" id="KW-0472">Membrane</keyword>
<dbReference type="AlphaFoldDB" id="A0A7C8IK99"/>
<reference evidence="2 3" key="1">
    <citation type="submission" date="2020-01" db="EMBL/GenBank/DDBJ databases">
        <authorList>
            <consortium name="DOE Joint Genome Institute"/>
            <person name="Haridas S."/>
            <person name="Albert R."/>
            <person name="Binder M."/>
            <person name="Bloem J."/>
            <person name="Labutti K."/>
            <person name="Salamov A."/>
            <person name="Andreopoulos B."/>
            <person name="Baker S.E."/>
            <person name="Barry K."/>
            <person name="Bills G."/>
            <person name="Bluhm B.H."/>
            <person name="Cannon C."/>
            <person name="Castanera R."/>
            <person name="Culley D.E."/>
            <person name="Daum C."/>
            <person name="Ezra D."/>
            <person name="Gonzalez J.B."/>
            <person name="Henrissat B."/>
            <person name="Kuo A."/>
            <person name="Liang C."/>
            <person name="Lipzen A."/>
            <person name="Lutzoni F."/>
            <person name="Magnuson J."/>
            <person name="Mondo S."/>
            <person name="Nolan M."/>
            <person name="Ohm R."/>
            <person name="Pangilinan J."/>
            <person name="Park H.-J.H."/>
            <person name="Ramirez L."/>
            <person name="Alfaro M."/>
            <person name="Sun H."/>
            <person name="Tritt A."/>
            <person name="Yoshinaga Y."/>
            <person name="Zwiers L.-H.L."/>
            <person name="Turgeon B.G."/>
            <person name="Goodwin S.B."/>
            <person name="Spatafora J.W."/>
            <person name="Crous P.W."/>
            <person name="Grigoriev I.V."/>
        </authorList>
    </citation>
    <scope>NUCLEOTIDE SEQUENCE [LARGE SCALE GENOMIC DNA]</scope>
    <source>
        <strain evidence="2 3">CBS 611.86</strain>
    </source>
</reference>
<accession>A0A7C8IK99</accession>
<sequence length="98" mass="11092">MLFISFETVWIWLYCGFWLDYCYLLLLAAPNAPGLVSHPPTTPRSRRLTLSLRAGFLVRGSVNIIIIIGFPAFGFACMHGYGVVRNLFVSVVKYLSIY</sequence>
<evidence type="ECO:0000313" key="3">
    <source>
        <dbReference type="Proteomes" id="UP000481861"/>
    </source>
</evidence>